<evidence type="ECO:0000313" key="5">
    <source>
        <dbReference type="EMBL" id="MFH6772169.1"/>
    </source>
</evidence>
<comment type="catalytic activity">
    <reaction evidence="3">
        <text>L-methionyl-[protein] + [thioredoxin]-disulfide + H2O = L-methionyl-(R)-S-oxide-[protein] + [thioredoxin]-dithiol</text>
        <dbReference type="Rhea" id="RHEA:24164"/>
        <dbReference type="Rhea" id="RHEA-COMP:10698"/>
        <dbReference type="Rhea" id="RHEA-COMP:10700"/>
        <dbReference type="Rhea" id="RHEA-COMP:12313"/>
        <dbReference type="Rhea" id="RHEA-COMP:12314"/>
        <dbReference type="ChEBI" id="CHEBI:15377"/>
        <dbReference type="ChEBI" id="CHEBI:16044"/>
        <dbReference type="ChEBI" id="CHEBI:29950"/>
        <dbReference type="ChEBI" id="CHEBI:45764"/>
        <dbReference type="ChEBI" id="CHEBI:50058"/>
        <dbReference type="EC" id="1.8.4.12"/>
    </reaction>
</comment>
<sequence length="132" mass="14826">MSNKVKKSDAEWRESLSPEEYRVLREKGTERPHTGKFNLHFEDGTYVCKGCGQKLFESDSKFDAHCGWPSFDKAIKGTVDYVLDKSHGMIRTEIVCSNCGGHLGHVFNDGPAETGERYCVNSVSIDFKKASE</sequence>
<reference evidence="5 6" key="1">
    <citation type="submission" date="2024-02" db="EMBL/GenBank/DDBJ databases">
        <title>A Gaetbulibacter species isolated from tidal flats and genomic insights of their niches.</title>
        <authorList>
            <person name="Ye Y."/>
        </authorList>
    </citation>
    <scope>NUCLEOTIDE SEQUENCE [LARGE SCALE GENOMIC DNA]</scope>
    <source>
        <strain evidence="5 6">KYW382</strain>
    </source>
</reference>
<evidence type="ECO:0000256" key="1">
    <source>
        <dbReference type="ARBA" id="ARBA00012499"/>
    </source>
</evidence>
<gene>
    <name evidence="5" type="primary">msrB</name>
    <name evidence="5" type="ORF">V8G58_09510</name>
</gene>
<comment type="caution">
    <text evidence="5">The sequence shown here is derived from an EMBL/GenBank/DDBJ whole genome shotgun (WGS) entry which is preliminary data.</text>
</comment>
<feature type="domain" description="MsrB" evidence="4">
    <location>
        <begin position="9"/>
        <end position="130"/>
    </location>
</feature>
<dbReference type="PANTHER" id="PTHR10173:SF52">
    <property type="entry name" value="METHIONINE-R-SULFOXIDE REDUCTASE B1"/>
    <property type="match status" value="1"/>
</dbReference>
<dbReference type="PANTHER" id="PTHR10173">
    <property type="entry name" value="METHIONINE SULFOXIDE REDUCTASE"/>
    <property type="match status" value="1"/>
</dbReference>
<proteinExistence type="predicted"/>
<dbReference type="GO" id="GO:0033743">
    <property type="term" value="F:peptide-methionine (R)-S-oxide reductase activity"/>
    <property type="evidence" value="ECO:0007669"/>
    <property type="project" value="UniProtKB-EC"/>
</dbReference>
<dbReference type="RefSeq" id="WP_344741454.1">
    <property type="nucleotide sequence ID" value="NZ_BAABAY010000002.1"/>
</dbReference>
<accession>A0ABW7MZU3</accession>
<protein>
    <recommendedName>
        <fullName evidence="1">peptide-methionine (R)-S-oxide reductase</fullName>
        <ecNumber evidence="1">1.8.4.12</ecNumber>
    </recommendedName>
</protein>
<keyword evidence="2 5" id="KW-0560">Oxidoreductase</keyword>
<dbReference type="NCBIfam" id="TIGR00357">
    <property type="entry name" value="peptide-methionine (R)-S-oxide reductase MsrB"/>
    <property type="match status" value="1"/>
</dbReference>
<dbReference type="PROSITE" id="PS51790">
    <property type="entry name" value="MSRB"/>
    <property type="match status" value="1"/>
</dbReference>
<dbReference type="EMBL" id="JBAWKB010000002">
    <property type="protein sequence ID" value="MFH6772169.1"/>
    <property type="molecule type" value="Genomic_DNA"/>
</dbReference>
<dbReference type="Pfam" id="PF01641">
    <property type="entry name" value="SelR"/>
    <property type="match status" value="1"/>
</dbReference>
<name>A0ABW7MZU3_9FLAO</name>
<evidence type="ECO:0000259" key="4">
    <source>
        <dbReference type="PROSITE" id="PS51790"/>
    </source>
</evidence>
<organism evidence="5 6">
    <name type="scientific">Gaetbulibacter aestuarii</name>
    <dbReference type="NCBI Taxonomy" id="1502358"/>
    <lineage>
        <taxon>Bacteria</taxon>
        <taxon>Pseudomonadati</taxon>
        <taxon>Bacteroidota</taxon>
        <taxon>Flavobacteriia</taxon>
        <taxon>Flavobacteriales</taxon>
        <taxon>Flavobacteriaceae</taxon>
        <taxon>Gaetbulibacter</taxon>
    </lineage>
</organism>
<evidence type="ECO:0000313" key="6">
    <source>
        <dbReference type="Proteomes" id="UP001610100"/>
    </source>
</evidence>
<dbReference type="SUPFAM" id="SSF51316">
    <property type="entry name" value="Mss4-like"/>
    <property type="match status" value="1"/>
</dbReference>
<dbReference type="Gene3D" id="2.170.150.20">
    <property type="entry name" value="Peptide methionine sulfoxide reductase"/>
    <property type="match status" value="1"/>
</dbReference>
<keyword evidence="6" id="KW-1185">Reference proteome</keyword>
<evidence type="ECO:0000256" key="2">
    <source>
        <dbReference type="ARBA" id="ARBA00023002"/>
    </source>
</evidence>
<evidence type="ECO:0000256" key="3">
    <source>
        <dbReference type="ARBA" id="ARBA00048488"/>
    </source>
</evidence>
<dbReference type="InterPro" id="IPR028427">
    <property type="entry name" value="Met_Sox_Rdtase_MsrB"/>
</dbReference>
<dbReference type="InterPro" id="IPR002579">
    <property type="entry name" value="Met_Sox_Rdtase_MsrB_dom"/>
</dbReference>
<dbReference type="Proteomes" id="UP001610100">
    <property type="component" value="Unassembled WGS sequence"/>
</dbReference>
<dbReference type="EC" id="1.8.4.12" evidence="1"/>
<dbReference type="InterPro" id="IPR011057">
    <property type="entry name" value="Mss4-like_sf"/>
</dbReference>